<evidence type="ECO:0000313" key="1">
    <source>
        <dbReference type="EMBL" id="ASH98505.1"/>
    </source>
</evidence>
<reference evidence="1" key="1">
    <citation type="submission" date="2017-05" db="EMBL/GenBank/DDBJ databases">
        <title>Comparative genomics and virulence of Dutch common midwife toad ranaviruses.</title>
        <authorList>
            <person name="Saucedo B."/>
            <person name="Suarez N."/>
            <person name="Hughes J."/>
            <person name="van Beurden S.J."/>
        </authorList>
    </citation>
    <scope>NUCLEOTIDE SEQUENCE</scope>
    <source>
        <strain evidence="3">Lv/2015/Netherlands/UU315625026</strain>
        <strain evidence="1">Pe/2014/Netherlands/UU3140708060</strain>
        <strain evidence="2">Pe/2014/Netherlands/UU3140911031</strain>
    </source>
</reference>
<accession>A0A2D0XNN1</accession>
<dbReference type="Proteomes" id="UP000320441">
    <property type="component" value="Segment"/>
</dbReference>
<dbReference type="EMBL" id="MF102028">
    <property type="protein sequence ID" value="ASH98555.1"/>
    <property type="molecule type" value="Genomic_DNA"/>
</dbReference>
<dbReference type="EMBL" id="MF102029">
    <property type="protein sequence ID" value="ASH98650.1"/>
    <property type="molecule type" value="Genomic_DNA"/>
</dbReference>
<evidence type="ECO:0000313" key="3">
    <source>
        <dbReference type="EMBL" id="ASH98650.1"/>
    </source>
</evidence>
<name>A0A2D0XNN1_9VIRU</name>
<dbReference type="Proteomes" id="UP000320786">
    <property type="component" value="Segment"/>
</dbReference>
<evidence type="ECO:0000313" key="2">
    <source>
        <dbReference type="EMBL" id="ASH98555.1"/>
    </source>
</evidence>
<protein>
    <submittedName>
        <fullName evidence="1">Uncharacterized protein</fullName>
    </submittedName>
</protein>
<proteinExistence type="predicted"/>
<organism evidence="1">
    <name type="scientific">Common midwife toad virus</name>
    <dbReference type="NCBI Taxonomy" id="540070"/>
    <lineage>
        <taxon>Viruses</taxon>
        <taxon>Varidnaviria</taxon>
        <taxon>Bamfordvirae</taxon>
        <taxon>Nucleocytoviricota</taxon>
        <taxon>Megaviricetes</taxon>
        <taxon>Pimascovirales</taxon>
        <taxon>Pimascovirales incertae sedis</taxon>
        <taxon>Iridoviridae</taxon>
        <taxon>Alphairidovirinae</taxon>
        <taxon>Ranavirus</taxon>
        <taxon>Ranavirus alytes1</taxon>
    </lineage>
</organism>
<dbReference type="Proteomes" id="UP000319925">
    <property type="component" value="Genome"/>
</dbReference>
<sequence>MFDASHIVRKDRGWGTHLEAFQAPHRQSSSPIMLDVGSHGKGGSAVLREPNPRPHTPGHAGFRDQFSRAVSLAPLTTADNIMAGGAARGVHGMGSGAHKDPPPAPAGMENAYSRHREAFRVPEPVATGHSLSRVPVGHVHGSQITPGNLHVYGRAARHLRPTEDIRRTINVNGTAPEAARRQYLAAKSATAAHVGGPYTGAMAPSHFAVPTSDRLDVSAGCHPNVLPFRPETRHHDRTAASSGDRIQVSAGGRMHVVPFRPETRHHDRTTASSGERLEVSAGGRMHVVPFRPETRHHDRTTASSGERLEVSAGGRMHVVPFRPETRHHDRTTASSGERLEVSAGGRMHVVPFRPETRHHDRTTASSGERLEVSAGGRRNVLPFRPETVHHSSTTASSAERLDVSAGARPIRNWTATPVNRSHPERSLKASTAIGGHHTVSAVPTGSAAHVLFGGM</sequence>
<gene>
    <name evidence="1" type="primary">orf33R</name>
</gene>
<dbReference type="EMBL" id="MF093732">
    <property type="protein sequence ID" value="ASH98505.1"/>
    <property type="molecule type" value="Genomic_DNA"/>
</dbReference>